<evidence type="ECO:0000313" key="6">
    <source>
        <dbReference type="Proteomes" id="UP000198510"/>
    </source>
</evidence>
<dbReference type="InterPro" id="IPR051257">
    <property type="entry name" value="Diverse_CBS-Domain"/>
</dbReference>
<keyword evidence="6" id="KW-1185">Reference proteome</keyword>
<feature type="domain" description="CBS" evidence="4">
    <location>
        <begin position="234"/>
        <end position="293"/>
    </location>
</feature>
<dbReference type="SMART" id="SM00100">
    <property type="entry name" value="cNMP"/>
    <property type="match status" value="1"/>
</dbReference>
<dbReference type="RefSeq" id="WP_089683116.1">
    <property type="nucleotide sequence ID" value="NZ_FNFO01000005.1"/>
</dbReference>
<gene>
    <name evidence="5" type="ORF">SAMN05421823_105128</name>
</gene>
<dbReference type="SUPFAM" id="SSF54631">
    <property type="entry name" value="CBS-domain pair"/>
    <property type="match status" value="1"/>
</dbReference>
<dbReference type="CDD" id="cd05401">
    <property type="entry name" value="NT_GlnE_GlnD_like"/>
    <property type="match status" value="1"/>
</dbReference>
<dbReference type="GO" id="GO:0008773">
    <property type="term" value="F:[protein-PII] uridylyltransferase activity"/>
    <property type="evidence" value="ECO:0007669"/>
    <property type="project" value="InterPro"/>
</dbReference>
<dbReference type="PANTHER" id="PTHR43080">
    <property type="entry name" value="CBS DOMAIN-CONTAINING PROTEIN CBSX3, MITOCHONDRIAL"/>
    <property type="match status" value="1"/>
</dbReference>
<accession>A0A1G9IX17</accession>
<dbReference type="STRING" id="1075417.SAMN05421823_105128"/>
<evidence type="ECO:0000313" key="5">
    <source>
        <dbReference type="EMBL" id="SDL29394.1"/>
    </source>
</evidence>
<dbReference type="Pfam" id="PF00571">
    <property type="entry name" value="CBS"/>
    <property type="match status" value="2"/>
</dbReference>
<dbReference type="SMART" id="SM00116">
    <property type="entry name" value="CBS"/>
    <property type="match status" value="2"/>
</dbReference>
<dbReference type="InterPro" id="IPR005105">
    <property type="entry name" value="GlnD_Uridyltrans_N"/>
</dbReference>
<dbReference type="CDD" id="cd00038">
    <property type="entry name" value="CAP_ED"/>
    <property type="match status" value="1"/>
</dbReference>
<dbReference type="InterPro" id="IPR018490">
    <property type="entry name" value="cNMP-bd_dom_sf"/>
</dbReference>
<evidence type="ECO:0000259" key="4">
    <source>
        <dbReference type="PROSITE" id="PS51371"/>
    </source>
</evidence>
<dbReference type="EMBL" id="FNFO01000005">
    <property type="protein sequence ID" value="SDL29394.1"/>
    <property type="molecule type" value="Genomic_DNA"/>
</dbReference>
<reference evidence="5 6" key="1">
    <citation type="submission" date="2016-10" db="EMBL/GenBank/DDBJ databases">
        <authorList>
            <person name="de Groot N.N."/>
        </authorList>
    </citation>
    <scope>NUCLEOTIDE SEQUENCE [LARGE SCALE GENOMIC DNA]</scope>
    <source>
        <strain evidence="5 6">DSM 25186</strain>
    </source>
</reference>
<dbReference type="InterPro" id="IPR018821">
    <property type="entry name" value="DUF294_put_nucleoTrafse_sb-bd"/>
</dbReference>
<dbReference type="PROSITE" id="PS50042">
    <property type="entry name" value="CNMP_BINDING_3"/>
    <property type="match status" value="1"/>
</dbReference>
<dbReference type="Proteomes" id="UP000198510">
    <property type="component" value="Unassembled WGS sequence"/>
</dbReference>
<protein>
    <submittedName>
        <fullName evidence="5">CBS domain-containing protein</fullName>
    </submittedName>
</protein>
<keyword evidence="1 2" id="KW-0129">CBS domain</keyword>
<proteinExistence type="predicted"/>
<evidence type="ECO:0000259" key="3">
    <source>
        <dbReference type="PROSITE" id="PS50042"/>
    </source>
</evidence>
<sequence length="633" mass="73759">MSTPLELLRQSTPFQLLPDDKLVEIARFLKKVVHPKEKVVYHQNYTRLKGIDIVAEGEYESFFYDEENEKKLVRYYLREDVYGGLSLLFNQKKSIRTVIAKKGTVVYFLPQDVFRALTEEYEAFADYFSTEFGREMLDETYASYVRIRSSELENYAGSDIFFSKTLRTLALNKIYSCPPDTPIYRAAQIMTTNRIGCLFIKDGKEFVGYLTDIILRENVVGGQVDTALPVTTVMGNPIFSISLDAFIYEAILLMFKEKIRYLLVEDGGQYVGVMNRNKLLTEQSYSPFVFIQSVRLANTLDELRNKWNRVPSIVFQLLSRGVKAENVNQVITSVSDYISVRIIESALKEMGAPPAKFVFMALGSEGRKEQTLKTDQDNAIIYEDTPPERREEVRAYFLRLAEIISEQLDYVGFSFCTGGFMAKNPRWNHSLSHWKANYEKWMNRPAPESVMNFATFFDCRMLYGDATLFESLREFIGEKLTEHTPLTYYHFGENALKYEPPLTFFNFFRTFSKGEEEVLNIKKAMTPIVDLVRLYSLKYGVFKTNTGERLEELYHRDLFKKHEYYELMQAYYYMMALRLTQQAKTIIRKQGEPNNYIAPGSLTKIEQVTLKEIFKIIEKFQTKIRIEFTGQLK</sequence>
<dbReference type="InterPro" id="IPR043519">
    <property type="entry name" value="NT_sf"/>
</dbReference>
<name>A0A1G9IX17_9BACT</name>
<dbReference type="InterPro" id="IPR014710">
    <property type="entry name" value="RmlC-like_jellyroll"/>
</dbReference>
<dbReference type="SUPFAM" id="SSF81301">
    <property type="entry name" value="Nucleotidyltransferase"/>
    <property type="match status" value="1"/>
</dbReference>
<dbReference type="Pfam" id="PF10335">
    <property type="entry name" value="DUF294_C"/>
    <property type="match status" value="1"/>
</dbReference>
<dbReference type="InterPro" id="IPR046342">
    <property type="entry name" value="CBS_dom_sf"/>
</dbReference>
<organism evidence="5 6">
    <name type="scientific">Catalinimonas alkaloidigena</name>
    <dbReference type="NCBI Taxonomy" id="1075417"/>
    <lineage>
        <taxon>Bacteria</taxon>
        <taxon>Pseudomonadati</taxon>
        <taxon>Bacteroidota</taxon>
        <taxon>Cytophagia</taxon>
        <taxon>Cytophagales</taxon>
        <taxon>Catalimonadaceae</taxon>
        <taxon>Catalinimonas</taxon>
    </lineage>
</organism>
<dbReference type="Gene3D" id="2.60.120.10">
    <property type="entry name" value="Jelly Rolls"/>
    <property type="match status" value="1"/>
</dbReference>
<dbReference type="OrthoDB" id="9810963at2"/>
<dbReference type="InterPro" id="IPR000595">
    <property type="entry name" value="cNMP-bd_dom"/>
</dbReference>
<dbReference type="Pfam" id="PF03445">
    <property type="entry name" value="DUF294"/>
    <property type="match status" value="1"/>
</dbReference>
<dbReference type="Gene3D" id="3.10.580.10">
    <property type="entry name" value="CBS-domain"/>
    <property type="match status" value="1"/>
</dbReference>
<dbReference type="Pfam" id="PF00027">
    <property type="entry name" value="cNMP_binding"/>
    <property type="match status" value="1"/>
</dbReference>
<evidence type="ECO:0000256" key="1">
    <source>
        <dbReference type="ARBA" id="ARBA00023122"/>
    </source>
</evidence>
<dbReference type="PANTHER" id="PTHR43080:SF2">
    <property type="entry name" value="CBS DOMAIN-CONTAINING PROTEIN"/>
    <property type="match status" value="1"/>
</dbReference>
<feature type="domain" description="Cyclic nucleotide-binding" evidence="3">
    <location>
        <begin position="13"/>
        <end position="117"/>
    </location>
</feature>
<dbReference type="AlphaFoldDB" id="A0A1G9IX17"/>
<feature type="domain" description="CBS" evidence="4">
    <location>
        <begin position="170"/>
        <end position="226"/>
    </location>
</feature>
<dbReference type="SUPFAM" id="SSF51206">
    <property type="entry name" value="cAMP-binding domain-like"/>
    <property type="match status" value="1"/>
</dbReference>
<dbReference type="InterPro" id="IPR000644">
    <property type="entry name" value="CBS_dom"/>
</dbReference>
<evidence type="ECO:0000256" key="2">
    <source>
        <dbReference type="PROSITE-ProRule" id="PRU00703"/>
    </source>
</evidence>
<dbReference type="PROSITE" id="PS51371">
    <property type="entry name" value="CBS"/>
    <property type="match status" value="2"/>
</dbReference>